<dbReference type="SUPFAM" id="SSF54928">
    <property type="entry name" value="RNA-binding domain, RBD"/>
    <property type="match status" value="1"/>
</dbReference>
<dbReference type="InterPro" id="IPR048286">
    <property type="entry name" value="Integrin_alpha_Ig-like_3"/>
</dbReference>
<evidence type="ECO:0000256" key="6">
    <source>
        <dbReference type="ARBA" id="ARBA00023180"/>
    </source>
</evidence>
<feature type="transmembrane region" description="Helical" evidence="11">
    <location>
        <begin position="217"/>
        <end position="239"/>
    </location>
</feature>
<keyword evidence="14" id="KW-1185">Reference proteome</keyword>
<dbReference type="Gene3D" id="1.20.5.930">
    <property type="entry name" value="Bicelle-embedded integrin alpha(iib) transmembrane segment"/>
    <property type="match status" value="1"/>
</dbReference>
<keyword evidence="5 11" id="KW-0472">Membrane</keyword>
<dbReference type="GO" id="GO:0009897">
    <property type="term" value="C:external side of plasma membrane"/>
    <property type="evidence" value="ECO:0007669"/>
    <property type="project" value="TreeGrafter"/>
</dbReference>
<evidence type="ECO:0000256" key="8">
    <source>
        <dbReference type="PROSITE-ProRule" id="PRU00176"/>
    </source>
</evidence>
<evidence type="ECO:0000256" key="1">
    <source>
        <dbReference type="ARBA" id="ARBA00004479"/>
    </source>
</evidence>
<protein>
    <recommendedName>
        <fullName evidence="3">RNA-binding protein 42</fullName>
    </recommendedName>
    <alternativeName>
        <fullName evidence="7">RNA-binding motif protein 42</fullName>
    </alternativeName>
</protein>
<evidence type="ECO:0000259" key="12">
    <source>
        <dbReference type="PROSITE" id="PS50102"/>
    </source>
</evidence>
<evidence type="ECO:0000256" key="3">
    <source>
        <dbReference type="ARBA" id="ARBA00015192"/>
    </source>
</evidence>
<dbReference type="GO" id="GO:0007160">
    <property type="term" value="P:cell-matrix adhesion"/>
    <property type="evidence" value="ECO:0007669"/>
    <property type="project" value="TreeGrafter"/>
</dbReference>
<dbReference type="EMBL" id="QNUK01000060">
    <property type="protein sequence ID" value="KAF5904264.1"/>
    <property type="molecule type" value="Genomic_DNA"/>
</dbReference>
<dbReference type="PANTHER" id="PTHR23220">
    <property type="entry name" value="INTEGRIN ALPHA"/>
    <property type="match status" value="1"/>
</dbReference>
<feature type="domain" description="RRM" evidence="12">
    <location>
        <begin position="558"/>
        <end position="620"/>
    </location>
</feature>
<dbReference type="AlphaFoldDB" id="A0A8J4U4J0"/>
<dbReference type="GO" id="GO:0098609">
    <property type="term" value="P:cell-cell adhesion"/>
    <property type="evidence" value="ECO:0007669"/>
    <property type="project" value="TreeGrafter"/>
</dbReference>
<feature type="region of interest" description="Disordered" evidence="10">
    <location>
        <begin position="504"/>
        <end position="528"/>
    </location>
</feature>
<keyword evidence="11" id="KW-0812">Transmembrane</keyword>
<dbReference type="Proteomes" id="UP000727407">
    <property type="component" value="Unassembled WGS sequence"/>
</dbReference>
<feature type="region of interest" description="Disordered" evidence="10">
    <location>
        <begin position="371"/>
        <end position="391"/>
    </location>
</feature>
<keyword evidence="6" id="KW-0325">Glycoprotein</keyword>
<evidence type="ECO:0000256" key="7">
    <source>
        <dbReference type="ARBA" id="ARBA00030574"/>
    </source>
</evidence>
<comment type="subcellular location">
    <subcellularLocation>
        <location evidence="1">Membrane</location>
        <topology evidence="1">Single-pass type I membrane protein</topology>
    </subcellularLocation>
</comment>
<dbReference type="SMART" id="SM00360">
    <property type="entry name" value="RRM"/>
    <property type="match status" value="1"/>
</dbReference>
<dbReference type="InterPro" id="IPR012677">
    <property type="entry name" value="Nucleotide-bd_a/b_plait_sf"/>
</dbReference>
<feature type="non-terminal residue" evidence="13">
    <location>
        <position position="1"/>
    </location>
</feature>
<sequence length="620" mass="68197">VSLPAQVVLPFPHWEPKEKPVREDDIGPQIQHIYELYNKGPSSVSGTLLEVGWPSRHREEHLLYAMEIITDGPIQCHINGSLNPLDLEASTLQDTPELLGFLRNTSGGPTRRRRSVATTQSYSSKTLNCSNIHCLMLNCVVGRLDQGQSAVVKVRSRLWAHTFLQRRNDHYLVNSTVFFQVTGMPYRIKPHNLPRQSNSIGTYVVWAIPDLSFAIPLWVIILAILLGLLVLAILTLVMWKDSFMMAIKSGEERLKEMEAEMALFEQEVLGGPVTVTAGGPPIVEAVPVALAVPAVQAMPMIRPIIGTNTYQQVQQSLEARAATLVGPPPPTFVGPAVPAVRPPPMMRPAFVPHILQRPAGQRMPMMRGPPPQGMMAPPLPRPPPPPPMMMAPPMAGPPQHPMGPIGPPMGSMNPVAPVDTMTPVVTAMPRPVSQPMPKVTPSVIQAAPTVYTAPPAPKRLDMRMPRQIRMEELAASVAEQQAAVMAAGLLEAKKDSVTDDSVIGPSMPEPEPVHIEPPESVTEDKKKGKQEKVRKCIRTAAGVTWEDSSLTEWETDDFRIFCGDLGNEVNDDILTRAFSRYPSFLKAKVVRDKRTGKTKGYGFVSFKDPSDYVRAIRDMN</sequence>
<dbReference type="PROSITE" id="PS50102">
    <property type="entry name" value="RRM"/>
    <property type="match status" value="1"/>
</dbReference>
<dbReference type="Pfam" id="PF00076">
    <property type="entry name" value="RRM_1"/>
    <property type="match status" value="1"/>
</dbReference>
<keyword evidence="4" id="KW-0401">Integrin</keyword>
<evidence type="ECO:0000256" key="4">
    <source>
        <dbReference type="ARBA" id="ARBA00023037"/>
    </source>
</evidence>
<accession>A0A8J4U4J0</accession>
<evidence type="ECO:0000256" key="9">
    <source>
        <dbReference type="SAM" id="Coils"/>
    </source>
</evidence>
<keyword evidence="11" id="KW-1133">Transmembrane helix</keyword>
<evidence type="ECO:0000313" key="13">
    <source>
        <dbReference type="EMBL" id="KAF5904264.1"/>
    </source>
</evidence>
<dbReference type="GO" id="GO:0005178">
    <property type="term" value="F:integrin binding"/>
    <property type="evidence" value="ECO:0007669"/>
    <property type="project" value="TreeGrafter"/>
</dbReference>
<evidence type="ECO:0000256" key="11">
    <source>
        <dbReference type="SAM" id="Phobius"/>
    </source>
</evidence>
<reference evidence="13" key="1">
    <citation type="submission" date="2020-07" db="EMBL/GenBank/DDBJ databases">
        <title>Clarias magur genome sequencing, assembly and annotation.</title>
        <authorList>
            <person name="Kushwaha B."/>
            <person name="Kumar R."/>
            <person name="Das P."/>
            <person name="Joshi C.G."/>
            <person name="Kumar D."/>
            <person name="Nagpure N.S."/>
            <person name="Pandey M."/>
            <person name="Agarwal S."/>
            <person name="Srivastava S."/>
            <person name="Singh M."/>
            <person name="Sahoo L."/>
            <person name="Jayasankar P."/>
            <person name="Meher P.K."/>
            <person name="Koringa P.G."/>
            <person name="Iquebal M.A."/>
            <person name="Das S.P."/>
            <person name="Bit A."/>
            <person name="Patnaik S."/>
            <person name="Patel N."/>
            <person name="Shah T.M."/>
            <person name="Hinsu A."/>
            <person name="Jena J.K."/>
        </authorList>
    </citation>
    <scope>NUCLEOTIDE SEQUENCE</scope>
    <source>
        <strain evidence="13">CIFAMagur01</strain>
        <tissue evidence="13">Testis</tissue>
    </source>
</reference>
<comment type="similarity">
    <text evidence="2">Belongs to the RRM RBM42 family.</text>
</comment>
<dbReference type="PANTHER" id="PTHR23220:SF5">
    <property type="entry name" value="INTEGRIN ALPHA-8"/>
    <property type="match status" value="1"/>
</dbReference>
<name>A0A8J4U4J0_CLAMG</name>
<organism evidence="13 14">
    <name type="scientific">Clarias magur</name>
    <name type="common">Asian catfish</name>
    <name type="synonym">Macropteronotus magur</name>
    <dbReference type="NCBI Taxonomy" id="1594786"/>
    <lineage>
        <taxon>Eukaryota</taxon>
        <taxon>Metazoa</taxon>
        <taxon>Chordata</taxon>
        <taxon>Craniata</taxon>
        <taxon>Vertebrata</taxon>
        <taxon>Euteleostomi</taxon>
        <taxon>Actinopterygii</taxon>
        <taxon>Neopterygii</taxon>
        <taxon>Teleostei</taxon>
        <taxon>Ostariophysi</taxon>
        <taxon>Siluriformes</taxon>
        <taxon>Clariidae</taxon>
        <taxon>Clarias</taxon>
    </lineage>
</organism>
<evidence type="ECO:0000313" key="14">
    <source>
        <dbReference type="Proteomes" id="UP000727407"/>
    </source>
</evidence>
<evidence type="ECO:0000256" key="10">
    <source>
        <dbReference type="SAM" id="MobiDB-lite"/>
    </source>
</evidence>
<dbReference type="InterPro" id="IPR034215">
    <property type="entry name" value="RBM42_RRM"/>
</dbReference>
<dbReference type="InterPro" id="IPR032695">
    <property type="entry name" value="Integrin_dom_sf"/>
</dbReference>
<dbReference type="OrthoDB" id="1749473at2759"/>
<dbReference type="Gene3D" id="2.60.40.1530">
    <property type="entry name" value="ntegrin, alpha v. Chain A, domain 4"/>
    <property type="match status" value="1"/>
</dbReference>
<evidence type="ECO:0000256" key="5">
    <source>
        <dbReference type="ARBA" id="ARBA00023136"/>
    </source>
</evidence>
<feature type="non-terminal residue" evidence="13">
    <location>
        <position position="620"/>
    </location>
</feature>
<dbReference type="GO" id="GO:0007229">
    <property type="term" value="P:integrin-mediated signaling pathway"/>
    <property type="evidence" value="ECO:0007669"/>
    <property type="project" value="UniProtKB-KW"/>
</dbReference>
<dbReference type="Gene3D" id="3.30.70.330">
    <property type="match status" value="1"/>
</dbReference>
<dbReference type="GO" id="GO:0003723">
    <property type="term" value="F:RNA binding"/>
    <property type="evidence" value="ECO:0007669"/>
    <property type="project" value="UniProtKB-UniRule"/>
</dbReference>
<dbReference type="Pfam" id="PF20806">
    <property type="entry name" value="Integrin_A_Ig_3"/>
    <property type="match status" value="1"/>
</dbReference>
<dbReference type="GO" id="GO:0008305">
    <property type="term" value="C:integrin complex"/>
    <property type="evidence" value="ECO:0007669"/>
    <property type="project" value="TreeGrafter"/>
</dbReference>
<keyword evidence="8" id="KW-0694">RNA-binding</keyword>
<dbReference type="SUPFAM" id="SSF69179">
    <property type="entry name" value="Integrin domains"/>
    <property type="match status" value="1"/>
</dbReference>
<proteinExistence type="inferred from homology"/>
<dbReference type="InterPro" id="IPR035979">
    <property type="entry name" value="RBD_domain_sf"/>
</dbReference>
<feature type="coiled-coil region" evidence="9">
    <location>
        <begin position="240"/>
        <end position="267"/>
    </location>
</feature>
<feature type="compositionally biased region" description="Basic and acidic residues" evidence="10">
    <location>
        <begin position="511"/>
        <end position="528"/>
    </location>
</feature>
<comment type="caution">
    <text evidence="13">The sequence shown here is derived from an EMBL/GenBank/DDBJ whole genome shotgun (WGS) entry which is preliminary data.</text>
</comment>
<dbReference type="CDD" id="cd12383">
    <property type="entry name" value="RRM_RBM42"/>
    <property type="match status" value="1"/>
</dbReference>
<dbReference type="GO" id="GO:0033627">
    <property type="term" value="P:cell adhesion mediated by integrin"/>
    <property type="evidence" value="ECO:0007669"/>
    <property type="project" value="TreeGrafter"/>
</dbReference>
<keyword evidence="9" id="KW-0175">Coiled coil</keyword>
<evidence type="ECO:0000256" key="2">
    <source>
        <dbReference type="ARBA" id="ARBA00007408"/>
    </source>
</evidence>
<dbReference type="InterPro" id="IPR000504">
    <property type="entry name" value="RRM_dom"/>
</dbReference>
<gene>
    <name evidence="13" type="primary">rbm42</name>
    <name evidence="13" type="ORF">DAT39_005989</name>
</gene>